<dbReference type="SUPFAM" id="SSF57850">
    <property type="entry name" value="RING/U-box"/>
    <property type="match status" value="1"/>
</dbReference>
<sequence length="561" mass="59603">MLRAAGVSGRPNQEGALPQSVLRQSRSLYFTEVLPSLLSTITHIVPCFDFSSSLVLRLSYVMPGEFIAPARCNGCQDIFDSKSQAEDHARRAGHWTYKCITRICTQCMKTFAKNEDQQQHINATGHMKVERQGSLNGYPFVGADVTSHRQLSHAVPTSTQGMVNVNCPNCRAQFPNSAELVTHVTKTESCSTCKICLRPSETLDEHYWDSKVHPKCNPCGKGFENQHALAAHKKECSIAPSKPSNKKPSDKALGKAPMTYNSSNIRANTPSLSAQMALHGPSSSRKTLGGTWTHRANGHDSASPSAPWKPLTSIAPDRVASPASPAPSLWGRSASAATSSDGSAVPSARGTPKSTGSGSFGPPAQPASAWEDAASAGPDGDDAQVWKPERPTGSDDVRSPSPANWAAMLAPSPEPEQLGRSSVGPRSSAATVFESARGTPDQDGGSSVVESRSPTLSVAEHDTLGATAPVGAVRSQDAGHAQPARMANGAKKDNPPKHSKAQLGAQAYSWHCRSCKGPCVEPVTTICGHLMCLECAMQQLRTHLGCPVCKKVFLVRLEMDG</sequence>
<keyword evidence="2" id="KW-0677">Repeat</keyword>
<dbReference type="STRING" id="139420.A0A371CJ21"/>
<evidence type="ECO:0008006" key="12">
    <source>
        <dbReference type="Google" id="ProtNLM"/>
    </source>
</evidence>
<accession>A0A371CJ21</accession>
<dbReference type="InterPro" id="IPR013087">
    <property type="entry name" value="Znf_C2H2_type"/>
</dbReference>
<proteinExistence type="predicted"/>
<feature type="compositionally biased region" description="Polar residues" evidence="7">
    <location>
        <begin position="444"/>
        <end position="456"/>
    </location>
</feature>
<dbReference type="GO" id="GO:0001228">
    <property type="term" value="F:DNA-binding transcription activator activity, RNA polymerase II-specific"/>
    <property type="evidence" value="ECO:0007669"/>
    <property type="project" value="TreeGrafter"/>
</dbReference>
<dbReference type="AlphaFoldDB" id="A0A371CJ21"/>
<keyword evidence="1" id="KW-0479">Metal-binding</keyword>
<evidence type="ECO:0000256" key="6">
    <source>
        <dbReference type="PROSITE-ProRule" id="PRU00042"/>
    </source>
</evidence>
<feature type="domain" description="RING-type" evidence="8">
    <location>
        <begin position="512"/>
        <end position="550"/>
    </location>
</feature>
<dbReference type="PANTHER" id="PTHR24393">
    <property type="entry name" value="ZINC FINGER PROTEIN"/>
    <property type="match status" value="1"/>
</dbReference>
<protein>
    <recommendedName>
        <fullName evidence="12">RING-type domain-containing protein</fullName>
    </recommendedName>
</protein>
<feature type="compositionally biased region" description="Polar residues" evidence="7">
    <location>
        <begin position="259"/>
        <end position="274"/>
    </location>
</feature>
<dbReference type="InterPro" id="IPR013083">
    <property type="entry name" value="Znf_RING/FYVE/PHD"/>
</dbReference>
<evidence type="ECO:0000259" key="8">
    <source>
        <dbReference type="PROSITE" id="PS50089"/>
    </source>
</evidence>
<dbReference type="InterPro" id="IPR017907">
    <property type="entry name" value="Znf_RING_CS"/>
</dbReference>
<gene>
    <name evidence="10" type="ORF">OH76DRAFT_375892</name>
</gene>
<evidence type="ECO:0000256" key="7">
    <source>
        <dbReference type="SAM" id="MobiDB-lite"/>
    </source>
</evidence>
<keyword evidence="5" id="KW-0539">Nucleus</keyword>
<evidence type="ECO:0000256" key="1">
    <source>
        <dbReference type="ARBA" id="ARBA00022723"/>
    </source>
</evidence>
<name>A0A371CJ21_9APHY</name>
<feature type="compositionally biased region" description="Basic and acidic residues" evidence="7">
    <location>
        <begin position="387"/>
        <end position="398"/>
    </location>
</feature>
<organism evidence="10 11">
    <name type="scientific">Lentinus brumalis</name>
    <dbReference type="NCBI Taxonomy" id="2498619"/>
    <lineage>
        <taxon>Eukaryota</taxon>
        <taxon>Fungi</taxon>
        <taxon>Dikarya</taxon>
        <taxon>Basidiomycota</taxon>
        <taxon>Agaricomycotina</taxon>
        <taxon>Agaricomycetes</taxon>
        <taxon>Polyporales</taxon>
        <taxon>Polyporaceae</taxon>
        <taxon>Lentinus</taxon>
    </lineage>
</organism>
<evidence type="ECO:0000256" key="5">
    <source>
        <dbReference type="ARBA" id="ARBA00023242"/>
    </source>
</evidence>
<evidence type="ECO:0000256" key="3">
    <source>
        <dbReference type="ARBA" id="ARBA00022771"/>
    </source>
</evidence>
<feature type="domain" description="C2H2-type" evidence="9">
    <location>
        <begin position="214"/>
        <end position="243"/>
    </location>
</feature>
<dbReference type="OrthoDB" id="2758274at2759"/>
<dbReference type="Proteomes" id="UP000256964">
    <property type="component" value="Unassembled WGS sequence"/>
</dbReference>
<evidence type="ECO:0000313" key="10">
    <source>
        <dbReference type="EMBL" id="RDX40281.1"/>
    </source>
</evidence>
<dbReference type="GO" id="GO:0000978">
    <property type="term" value="F:RNA polymerase II cis-regulatory region sequence-specific DNA binding"/>
    <property type="evidence" value="ECO:0007669"/>
    <property type="project" value="TreeGrafter"/>
</dbReference>
<dbReference type="InterPro" id="IPR001841">
    <property type="entry name" value="Znf_RING"/>
</dbReference>
<dbReference type="Gene3D" id="3.30.40.10">
    <property type="entry name" value="Zinc/RING finger domain, C3HC4 (zinc finger)"/>
    <property type="match status" value="1"/>
</dbReference>
<reference evidence="10 11" key="1">
    <citation type="journal article" date="2018" name="Biotechnol. Biofuels">
        <title>Integrative visual omics of the white-rot fungus Polyporus brumalis exposes the biotechnological potential of its oxidative enzymes for delignifying raw plant biomass.</title>
        <authorList>
            <person name="Miyauchi S."/>
            <person name="Rancon A."/>
            <person name="Drula E."/>
            <person name="Hage H."/>
            <person name="Chaduli D."/>
            <person name="Favel A."/>
            <person name="Grisel S."/>
            <person name="Henrissat B."/>
            <person name="Herpoel-Gimbert I."/>
            <person name="Ruiz-Duenas F.J."/>
            <person name="Chevret D."/>
            <person name="Hainaut M."/>
            <person name="Lin J."/>
            <person name="Wang M."/>
            <person name="Pangilinan J."/>
            <person name="Lipzen A."/>
            <person name="Lesage-Meessen L."/>
            <person name="Navarro D."/>
            <person name="Riley R."/>
            <person name="Grigoriev I.V."/>
            <person name="Zhou S."/>
            <person name="Raouche S."/>
            <person name="Rosso M.N."/>
        </authorList>
    </citation>
    <scope>NUCLEOTIDE SEQUENCE [LARGE SCALE GENOMIC DNA]</scope>
    <source>
        <strain evidence="10 11">BRFM 1820</strain>
    </source>
</reference>
<dbReference type="EMBL" id="KZ857569">
    <property type="protein sequence ID" value="RDX40281.1"/>
    <property type="molecule type" value="Genomic_DNA"/>
</dbReference>
<dbReference type="GO" id="GO:0005634">
    <property type="term" value="C:nucleus"/>
    <property type="evidence" value="ECO:0007669"/>
    <property type="project" value="TreeGrafter"/>
</dbReference>
<dbReference type="PROSITE" id="PS00028">
    <property type="entry name" value="ZINC_FINGER_C2H2_1"/>
    <property type="match status" value="2"/>
</dbReference>
<dbReference type="PANTHER" id="PTHR24393:SF34">
    <property type="entry name" value="PR_SET DOMAIN 13"/>
    <property type="match status" value="1"/>
</dbReference>
<dbReference type="GO" id="GO:0008270">
    <property type="term" value="F:zinc ion binding"/>
    <property type="evidence" value="ECO:0007669"/>
    <property type="project" value="UniProtKB-KW"/>
</dbReference>
<keyword evidence="11" id="KW-1185">Reference proteome</keyword>
<keyword evidence="4" id="KW-0862">Zinc</keyword>
<evidence type="ECO:0000259" key="9">
    <source>
        <dbReference type="PROSITE" id="PS50157"/>
    </source>
</evidence>
<feature type="compositionally biased region" description="Low complexity" evidence="7">
    <location>
        <begin position="333"/>
        <end position="344"/>
    </location>
</feature>
<dbReference type="PROSITE" id="PS50089">
    <property type="entry name" value="ZF_RING_2"/>
    <property type="match status" value="1"/>
</dbReference>
<dbReference type="PROSITE" id="PS50157">
    <property type="entry name" value="ZINC_FINGER_C2H2_2"/>
    <property type="match status" value="1"/>
</dbReference>
<feature type="region of interest" description="Disordered" evidence="7">
    <location>
        <begin position="236"/>
        <end position="502"/>
    </location>
</feature>
<evidence type="ECO:0000313" key="11">
    <source>
        <dbReference type="Proteomes" id="UP000256964"/>
    </source>
</evidence>
<evidence type="ECO:0000256" key="4">
    <source>
        <dbReference type="ARBA" id="ARBA00022833"/>
    </source>
</evidence>
<evidence type="ECO:0000256" key="2">
    <source>
        <dbReference type="ARBA" id="ARBA00022737"/>
    </source>
</evidence>
<keyword evidence="3 6" id="KW-0863">Zinc-finger</keyword>
<dbReference type="PROSITE" id="PS00518">
    <property type="entry name" value="ZF_RING_1"/>
    <property type="match status" value="1"/>
</dbReference>